<proteinExistence type="predicted"/>
<sequence>MALTSDQATLKLRKEQLAARIARGKGGPDDPIANNLRALIAEQEAAGTTLPLTGVEFAAEEKGKPLLAALEELRIAGEPAAKRQAFTPFARRGFGASGLARRGVREALGVREARFARERERIRADVLARQVQETLAQAEIQALREA</sequence>
<organism evidence="1">
    <name type="scientific">marine sediment metagenome</name>
    <dbReference type="NCBI Taxonomy" id="412755"/>
    <lineage>
        <taxon>unclassified sequences</taxon>
        <taxon>metagenomes</taxon>
        <taxon>ecological metagenomes</taxon>
    </lineage>
</organism>
<accession>A0A0F9PPW1</accession>
<dbReference type="AlphaFoldDB" id="A0A0F9PPW1"/>
<protein>
    <submittedName>
        <fullName evidence="1">Uncharacterized protein</fullName>
    </submittedName>
</protein>
<name>A0A0F9PPW1_9ZZZZ</name>
<dbReference type="EMBL" id="LAZR01002152">
    <property type="protein sequence ID" value="KKN33770.1"/>
    <property type="molecule type" value="Genomic_DNA"/>
</dbReference>
<comment type="caution">
    <text evidence="1">The sequence shown here is derived from an EMBL/GenBank/DDBJ whole genome shotgun (WGS) entry which is preliminary data.</text>
</comment>
<reference evidence="1" key="1">
    <citation type="journal article" date="2015" name="Nature">
        <title>Complex archaea that bridge the gap between prokaryotes and eukaryotes.</title>
        <authorList>
            <person name="Spang A."/>
            <person name="Saw J.H."/>
            <person name="Jorgensen S.L."/>
            <person name="Zaremba-Niedzwiedzka K."/>
            <person name="Martijn J."/>
            <person name="Lind A.E."/>
            <person name="van Eijk R."/>
            <person name="Schleper C."/>
            <person name="Guy L."/>
            <person name="Ettema T.J."/>
        </authorList>
    </citation>
    <scope>NUCLEOTIDE SEQUENCE</scope>
</reference>
<evidence type="ECO:0000313" key="1">
    <source>
        <dbReference type="EMBL" id="KKN33770.1"/>
    </source>
</evidence>
<gene>
    <name evidence="1" type="ORF">LCGC14_0800290</name>
</gene>